<feature type="compositionally biased region" description="Acidic residues" evidence="1">
    <location>
        <begin position="349"/>
        <end position="360"/>
    </location>
</feature>
<evidence type="ECO:0000256" key="1">
    <source>
        <dbReference type="SAM" id="MobiDB-lite"/>
    </source>
</evidence>
<evidence type="ECO:0000313" key="3">
    <source>
        <dbReference type="EMBL" id="KAG7664512.1"/>
    </source>
</evidence>
<feature type="compositionally biased region" description="Basic and acidic residues" evidence="1">
    <location>
        <begin position="253"/>
        <end position="277"/>
    </location>
</feature>
<dbReference type="OrthoDB" id="4035953at2759"/>
<feature type="compositionally biased region" description="Basic residues" evidence="1">
    <location>
        <begin position="474"/>
        <end position="486"/>
    </location>
</feature>
<keyword evidence="2" id="KW-0472">Membrane</keyword>
<feature type="compositionally biased region" description="Polar residues" evidence="1">
    <location>
        <begin position="298"/>
        <end position="316"/>
    </location>
</feature>
<reference evidence="3 4" key="1">
    <citation type="journal article" date="2021" name="DNA Res.">
        <title>Genome analysis of Candida subhashii reveals its hybrid nature and dual mitochondrial genome conformations.</title>
        <authorList>
            <person name="Mixao V."/>
            <person name="Hegedusova E."/>
            <person name="Saus E."/>
            <person name="Pryszcz L.P."/>
            <person name="Cillingova A."/>
            <person name="Nosek J."/>
            <person name="Gabaldon T."/>
        </authorList>
    </citation>
    <scope>NUCLEOTIDE SEQUENCE [LARGE SCALE GENOMIC DNA]</scope>
    <source>
        <strain evidence="3 4">CBS 10753</strain>
    </source>
</reference>
<name>A0A8J5QK26_9ASCO</name>
<dbReference type="RefSeq" id="XP_049264744.1">
    <property type="nucleotide sequence ID" value="XM_049405662.1"/>
</dbReference>
<dbReference type="Proteomes" id="UP000694255">
    <property type="component" value="Unassembled WGS sequence"/>
</dbReference>
<comment type="caution">
    <text evidence="3">The sequence shown here is derived from an EMBL/GenBank/DDBJ whole genome shotgun (WGS) entry which is preliminary data.</text>
</comment>
<accession>A0A8J5QK26</accession>
<organism evidence="3 4">
    <name type="scientific">[Candida] subhashii</name>
    <dbReference type="NCBI Taxonomy" id="561895"/>
    <lineage>
        <taxon>Eukaryota</taxon>
        <taxon>Fungi</taxon>
        <taxon>Dikarya</taxon>
        <taxon>Ascomycota</taxon>
        <taxon>Saccharomycotina</taxon>
        <taxon>Pichiomycetes</taxon>
        <taxon>Debaryomycetaceae</taxon>
        <taxon>Spathaspora</taxon>
    </lineage>
</organism>
<feature type="compositionally biased region" description="Low complexity" evidence="1">
    <location>
        <begin position="393"/>
        <end position="403"/>
    </location>
</feature>
<feature type="compositionally biased region" description="Polar residues" evidence="1">
    <location>
        <begin position="230"/>
        <end position="252"/>
    </location>
</feature>
<proteinExistence type="predicted"/>
<feature type="region of interest" description="Disordered" evidence="1">
    <location>
        <begin position="203"/>
        <end position="370"/>
    </location>
</feature>
<feature type="region of interest" description="Disordered" evidence="1">
    <location>
        <begin position="386"/>
        <end position="408"/>
    </location>
</feature>
<dbReference type="Pfam" id="PF08693">
    <property type="entry name" value="SKG6"/>
    <property type="match status" value="1"/>
</dbReference>
<protein>
    <submittedName>
        <fullName evidence="3">Uncharacterized protein</fullName>
    </submittedName>
</protein>
<feature type="transmembrane region" description="Helical" evidence="2">
    <location>
        <begin position="55"/>
        <end position="77"/>
    </location>
</feature>
<gene>
    <name evidence="3" type="ORF">J8A68_001963</name>
</gene>
<evidence type="ECO:0000313" key="4">
    <source>
        <dbReference type="Proteomes" id="UP000694255"/>
    </source>
</evidence>
<sequence length="628" mass="71670">MADKTHIEHLLATRSLEIRADSSSSEDRNNPTSSDYCEYHKDSNLCEKPVSSNTLIIAISIVLPLVLIACVLGYFLYRNYRKDKKESMEHDPDFDENGEATAIPDVYFGGVNPFQSGYENQSVLGQYKQQHPPPPRQMQQNLASQYSPYGQLPTQQATNLPPPKADPYGFILPYTHQTGSKSSLDDYTRSFYDLQGYTTPSSASIHQLDQSAVRSPTKSNLRYEKRLESTENLNSTKPYSEQYSMEDLSSTGEKSDHRGLEKEEQFHDGDRDIEKTASADLSDSTDRNISPFEDHETTATYTQENDSQDNFRFSTTDTDKHDSDATSVPPPTKASPRLSRFNLLKNDSDAEDDVEVDEENQVLSNQQQEELKRMRSVYKVYFEEQNASSPGMQQQQQPQQQQQNDQIDSARFSTASSVYDSIASPRQQHPEEEQIYTQQFNQNYQQHYGQPIDPQLYQQVQKQQYANYIQQQRHMNRPSHRHRHQHSQQQLQPAKIPSRQASREFSPPLDTVPNATAKYRTKSPPIQMRPYMPFDDFQQGTGYYESSYDANSPMSPPSATQVSRNSVVMVNPVTEITKARKFVPAGSLAQNNNGSQHSFGISELEYENDLIPGSRKSDIRRVMNGKTF</sequence>
<dbReference type="GeneID" id="73468764"/>
<keyword evidence="4" id="KW-1185">Reference proteome</keyword>
<dbReference type="EMBL" id="JAGSYN010000079">
    <property type="protein sequence ID" value="KAG7664512.1"/>
    <property type="molecule type" value="Genomic_DNA"/>
</dbReference>
<keyword evidence="2" id="KW-1133">Transmembrane helix</keyword>
<dbReference type="AlphaFoldDB" id="A0A8J5QK26"/>
<dbReference type="InterPro" id="IPR014805">
    <property type="entry name" value="SKG6/TOS2-like"/>
</dbReference>
<keyword evidence="2" id="KW-0812">Transmembrane</keyword>
<feature type="region of interest" description="Disordered" evidence="1">
    <location>
        <begin position="472"/>
        <end position="534"/>
    </location>
</feature>
<evidence type="ECO:0000256" key="2">
    <source>
        <dbReference type="SAM" id="Phobius"/>
    </source>
</evidence>
<feature type="compositionally biased region" description="Polar residues" evidence="1">
    <location>
        <begin position="203"/>
        <end position="220"/>
    </location>
</feature>